<name>A0ABV0P9D9_9TELE</name>
<gene>
    <name evidence="1" type="ORF">GOODEAATRI_032300</name>
</gene>
<organism evidence="1 2">
    <name type="scientific">Goodea atripinnis</name>
    <dbReference type="NCBI Taxonomy" id="208336"/>
    <lineage>
        <taxon>Eukaryota</taxon>
        <taxon>Metazoa</taxon>
        <taxon>Chordata</taxon>
        <taxon>Craniata</taxon>
        <taxon>Vertebrata</taxon>
        <taxon>Euteleostomi</taxon>
        <taxon>Actinopterygii</taxon>
        <taxon>Neopterygii</taxon>
        <taxon>Teleostei</taxon>
        <taxon>Neoteleostei</taxon>
        <taxon>Acanthomorphata</taxon>
        <taxon>Ovalentaria</taxon>
        <taxon>Atherinomorphae</taxon>
        <taxon>Cyprinodontiformes</taxon>
        <taxon>Goodeidae</taxon>
        <taxon>Goodea</taxon>
    </lineage>
</organism>
<reference evidence="1 2" key="1">
    <citation type="submission" date="2021-06" db="EMBL/GenBank/DDBJ databases">
        <authorList>
            <person name="Palmer J.M."/>
        </authorList>
    </citation>
    <scope>NUCLEOTIDE SEQUENCE [LARGE SCALE GENOMIC DNA]</scope>
    <source>
        <strain evidence="1 2">GA_2019</strain>
        <tissue evidence="1">Muscle</tissue>
    </source>
</reference>
<keyword evidence="2" id="KW-1185">Reference proteome</keyword>
<protein>
    <submittedName>
        <fullName evidence="1">Uncharacterized protein</fullName>
    </submittedName>
</protein>
<dbReference type="Proteomes" id="UP001476798">
    <property type="component" value="Unassembled WGS sequence"/>
</dbReference>
<dbReference type="EMBL" id="JAHRIO010065905">
    <property type="protein sequence ID" value="MEQ2180101.1"/>
    <property type="molecule type" value="Genomic_DNA"/>
</dbReference>
<evidence type="ECO:0000313" key="1">
    <source>
        <dbReference type="EMBL" id="MEQ2180101.1"/>
    </source>
</evidence>
<feature type="non-terminal residue" evidence="1">
    <location>
        <position position="1"/>
    </location>
</feature>
<accession>A0ABV0P9D9</accession>
<evidence type="ECO:0000313" key="2">
    <source>
        <dbReference type="Proteomes" id="UP001476798"/>
    </source>
</evidence>
<sequence>ASRSRNGWLPWYYATQGCGDDGGLPPLAASSHQPRQHCVYCGSLPVARTTISQDMRWTMFGRKPSRDCTSCGNSESTTFHTRCWSSSKCHMCTSHLRLEVVTDDLKYAS</sequence>
<proteinExistence type="predicted"/>
<comment type="caution">
    <text evidence="1">The sequence shown here is derived from an EMBL/GenBank/DDBJ whole genome shotgun (WGS) entry which is preliminary data.</text>
</comment>